<dbReference type="EMBL" id="VUJX02000017">
    <property type="protein sequence ID" value="KAL0929382.1"/>
    <property type="molecule type" value="Genomic_DNA"/>
</dbReference>
<name>A0ACC3YC62_COLTU</name>
<dbReference type="Proteomes" id="UP000805649">
    <property type="component" value="Unassembled WGS sequence"/>
</dbReference>
<accession>A0ACC3YC62</accession>
<organism evidence="1 2">
    <name type="scientific">Colletotrichum truncatum</name>
    <name type="common">Anthracnose fungus</name>
    <name type="synonym">Colletotrichum capsici</name>
    <dbReference type="NCBI Taxonomy" id="5467"/>
    <lineage>
        <taxon>Eukaryota</taxon>
        <taxon>Fungi</taxon>
        <taxon>Dikarya</taxon>
        <taxon>Ascomycota</taxon>
        <taxon>Pezizomycotina</taxon>
        <taxon>Sordariomycetes</taxon>
        <taxon>Hypocreomycetidae</taxon>
        <taxon>Glomerellales</taxon>
        <taxon>Glomerellaceae</taxon>
        <taxon>Colletotrichum</taxon>
        <taxon>Colletotrichum truncatum species complex</taxon>
    </lineage>
</organism>
<proteinExistence type="predicted"/>
<evidence type="ECO:0000313" key="2">
    <source>
        <dbReference type="Proteomes" id="UP000805649"/>
    </source>
</evidence>
<keyword evidence="2" id="KW-1185">Reference proteome</keyword>
<comment type="caution">
    <text evidence="1">The sequence shown here is derived from an EMBL/GenBank/DDBJ whole genome shotgun (WGS) entry which is preliminary data.</text>
</comment>
<sequence>MAPNLAASQHELIRDMISNGQFTNASIATAAGCSARTVYNIRANLECFGDTRAPPNGVGRPRSITPPMLSALCDRLIEKPDLYRDEMIVFLWDEFATWVTASSISRTLASAGWSKKVARRVAQERNADLRDFYLHGLSAFRSYHLVFVDESGCDKRAGFRRTGWSPLGVTPIQVARFHRDRRYQILPAYTQDGVIYSHIFQGTTDSTIFESFIEELLPYCGRWPEPKSVIIMDNASFHHSDKIQELCARAGVKIHFLPPYSPDLNPIEESFAELKGFIKRHYQQHDGLPAEDFPGFLKWCVRTVGARKSSARGHFRNAGIFIEEP</sequence>
<evidence type="ECO:0000313" key="1">
    <source>
        <dbReference type="EMBL" id="KAL0929382.1"/>
    </source>
</evidence>
<gene>
    <name evidence="1" type="ORF">CTRU02_215549</name>
</gene>
<reference evidence="1 2" key="1">
    <citation type="journal article" date="2020" name="Phytopathology">
        <title>Genome Sequence Resources of Colletotrichum truncatum, C. plurivorum, C. musicola, and C. sojae: Four Species Pathogenic to Soybean (Glycine max).</title>
        <authorList>
            <person name="Rogerio F."/>
            <person name="Boufleur T.R."/>
            <person name="Ciampi-Guillardi M."/>
            <person name="Sukno S.A."/>
            <person name="Thon M.R."/>
            <person name="Massola Junior N.S."/>
            <person name="Baroncelli R."/>
        </authorList>
    </citation>
    <scope>NUCLEOTIDE SEQUENCE [LARGE SCALE GENOMIC DNA]</scope>
    <source>
        <strain evidence="1 2">CMES1059</strain>
    </source>
</reference>
<protein>
    <submittedName>
        <fullName evidence="1">Uncharacterized protein</fullName>
    </submittedName>
</protein>